<keyword evidence="4" id="KW-1185">Reference proteome</keyword>
<dbReference type="Proteomes" id="UP001642502">
    <property type="component" value="Unassembled WGS sequence"/>
</dbReference>
<evidence type="ECO:0000256" key="1">
    <source>
        <dbReference type="SAM" id="MobiDB-lite"/>
    </source>
</evidence>
<evidence type="ECO:0000313" key="4">
    <source>
        <dbReference type="Proteomes" id="UP001642502"/>
    </source>
</evidence>
<protein>
    <recommendedName>
        <fullName evidence="5">3'-5' exonuclease domain-containing protein</fullName>
    </recommendedName>
</protein>
<dbReference type="EMBL" id="CAWUON010000057">
    <property type="protein sequence ID" value="CAK7270316.1"/>
    <property type="molecule type" value="Genomic_DNA"/>
</dbReference>
<evidence type="ECO:0000313" key="3">
    <source>
        <dbReference type="EMBL" id="CAK7270316.1"/>
    </source>
</evidence>
<name>A0ABP0DTY8_9PEZI</name>
<gene>
    <name evidence="3" type="ORF">SEPCBS119000_004026</name>
</gene>
<keyword evidence="2" id="KW-0732">Signal</keyword>
<sequence>MALTSLVLIKPVLVGAGSSQSPELDIHTKVLFDCAEDLKDYFGALTSYIKNNDKGISFGFAIDMQGKDLGTPGGEIYVINIMAQPVVDGCLLLCSDRALPEIQSELFTADLRELCRPHVVDLYVLGQRAFDVHAHCSRLSLRHILKQQSIPKLLWNAQDLAASLSKQFKIEVSLPADDRLLLTTVSEPVASALPVATAGADEVAGVTATDSVAATTKAAATAARTDPIEAAESGKSSSPDRSVPVKARGTCGRGGRCSHIPFSVPKGTTRTPNCLCDLQLLEFKAHSIDSLSDAAGGSASFRALDECVDQYLAAKGPHAGVVLPAADEMRHDFRAQHLDLMRRLKADPDALRARPIRPKDIKYFVNCVQFLPLMHRIFEPLITLAGTDQAQQMLKAVNEATSYLVRRRTAACVSGAESDERLPDPTMEEIWSERAAKLEAPSTTTKQSAKI</sequence>
<reference evidence="3 4" key="1">
    <citation type="submission" date="2024-01" db="EMBL/GenBank/DDBJ databases">
        <authorList>
            <person name="Allen C."/>
            <person name="Tagirdzhanova G."/>
        </authorList>
    </citation>
    <scope>NUCLEOTIDE SEQUENCE [LARGE SCALE GENOMIC DNA]</scope>
    <source>
        <strain evidence="3 4">CBS 119000</strain>
    </source>
</reference>
<proteinExistence type="predicted"/>
<feature type="chain" id="PRO_5045942234" description="3'-5' exonuclease domain-containing protein" evidence="2">
    <location>
        <begin position="20"/>
        <end position="451"/>
    </location>
</feature>
<dbReference type="PANTHER" id="PTHR43040">
    <property type="entry name" value="RIBONUCLEASE D"/>
    <property type="match status" value="1"/>
</dbReference>
<feature type="region of interest" description="Disordered" evidence="1">
    <location>
        <begin position="223"/>
        <end position="248"/>
    </location>
</feature>
<accession>A0ABP0DTY8</accession>
<dbReference type="PANTHER" id="PTHR43040:SF1">
    <property type="entry name" value="RIBONUCLEASE D"/>
    <property type="match status" value="1"/>
</dbReference>
<organism evidence="3 4">
    <name type="scientific">Sporothrix epigloea</name>
    <dbReference type="NCBI Taxonomy" id="1892477"/>
    <lineage>
        <taxon>Eukaryota</taxon>
        <taxon>Fungi</taxon>
        <taxon>Dikarya</taxon>
        <taxon>Ascomycota</taxon>
        <taxon>Pezizomycotina</taxon>
        <taxon>Sordariomycetes</taxon>
        <taxon>Sordariomycetidae</taxon>
        <taxon>Ophiostomatales</taxon>
        <taxon>Ophiostomataceae</taxon>
        <taxon>Sporothrix</taxon>
    </lineage>
</organism>
<feature type="signal peptide" evidence="2">
    <location>
        <begin position="1"/>
        <end position="19"/>
    </location>
</feature>
<evidence type="ECO:0000256" key="2">
    <source>
        <dbReference type="SAM" id="SignalP"/>
    </source>
</evidence>
<evidence type="ECO:0008006" key="5">
    <source>
        <dbReference type="Google" id="ProtNLM"/>
    </source>
</evidence>
<comment type="caution">
    <text evidence="3">The sequence shown here is derived from an EMBL/GenBank/DDBJ whole genome shotgun (WGS) entry which is preliminary data.</text>
</comment>